<dbReference type="PANTHER" id="PTHR11961">
    <property type="entry name" value="CYTOCHROME C"/>
    <property type="match status" value="1"/>
</dbReference>
<dbReference type="OrthoDB" id="9805828at2"/>
<keyword evidence="7" id="KW-0732">Signal</keyword>
<evidence type="ECO:0000313" key="10">
    <source>
        <dbReference type="Proteomes" id="UP000193963"/>
    </source>
</evidence>
<dbReference type="AlphaFoldDB" id="A0A1X6YY68"/>
<evidence type="ECO:0000313" key="9">
    <source>
        <dbReference type="EMBL" id="SLN35140.1"/>
    </source>
</evidence>
<dbReference type="GO" id="GO:0009055">
    <property type="term" value="F:electron transfer activity"/>
    <property type="evidence" value="ECO:0007669"/>
    <property type="project" value="InterPro"/>
</dbReference>
<accession>A0A1X6YY68</accession>
<dbReference type="GO" id="GO:0020037">
    <property type="term" value="F:heme binding"/>
    <property type="evidence" value="ECO:0007669"/>
    <property type="project" value="InterPro"/>
</dbReference>
<evidence type="ECO:0000259" key="8">
    <source>
        <dbReference type="PROSITE" id="PS51007"/>
    </source>
</evidence>
<dbReference type="InterPro" id="IPR036909">
    <property type="entry name" value="Cyt_c-like_dom_sf"/>
</dbReference>
<feature type="domain" description="Cytochrome c" evidence="8">
    <location>
        <begin position="23"/>
        <end position="136"/>
    </location>
</feature>
<sequence length="149" mass="16045">MTRFLMTAAAILVTASPALADVGDAAAGEKEFRKCKACHTIASDDEVIVRGGKTGPNLYGVIGRTAGTYEDFRYGDSIVELGEQGLVWDVENIQTYMTDPRAFLQEQLDDGGARTKMTFKLTRGQEDMAAYLATFSDDSGEEEGEAAGD</sequence>
<keyword evidence="1" id="KW-0813">Transport</keyword>
<evidence type="ECO:0000256" key="7">
    <source>
        <dbReference type="SAM" id="SignalP"/>
    </source>
</evidence>
<gene>
    <name evidence="9" type="ORF">PSM7751_01468</name>
</gene>
<evidence type="ECO:0000256" key="2">
    <source>
        <dbReference type="ARBA" id="ARBA00022617"/>
    </source>
</evidence>
<dbReference type="InterPro" id="IPR009056">
    <property type="entry name" value="Cyt_c-like_dom"/>
</dbReference>
<proteinExistence type="predicted"/>
<dbReference type="Gene3D" id="1.10.760.10">
    <property type="entry name" value="Cytochrome c-like domain"/>
    <property type="match status" value="1"/>
</dbReference>
<organism evidence="9 10">
    <name type="scientific">Pseudooceanicola marinus</name>
    <dbReference type="NCBI Taxonomy" id="396013"/>
    <lineage>
        <taxon>Bacteria</taxon>
        <taxon>Pseudomonadati</taxon>
        <taxon>Pseudomonadota</taxon>
        <taxon>Alphaproteobacteria</taxon>
        <taxon>Rhodobacterales</taxon>
        <taxon>Paracoccaceae</taxon>
        <taxon>Pseudooceanicola</taxon>
    </lineage>
</organism>
<evidence type="ECO:0000256" key="6">
    <source>
        <dbReference type="PROSITE-ProRule" id="PRU00433"/>
    </source>
</evidence>
<protein>
    <submittedName>
        <fullName evidence="9">Cytochrome c-551</fullName>
    </submittedName>
</protein>
<dbReference type="InterPro" id="IPR002327">
    <property type="entry name" value="Cyt_c_1A/1B"/>
</dbReference>
<evidence type="ECO:0000256" key="3">
    <source>
        <dbReference type="ARBA" id="ARBA00022723"/>
    </source>
</evidence>
<evidence type="ECO:0000256" key="4">
    <source>
        <dbReference type="ARBA" id="ARBA00022982"/>
    </source>
</evidence>
<keyword evidence="3 6" id="KW-0479">Metal-binding</keyword>
<dbReference type="PROSITE" id="PS51007">
    <property type="entry name" value="CYTC"/>
    <property type="match status" value="1"/>
</dbReference>
<evidence type="ECO:0000256" key="5">
    <source>
        <dbReference type="ARBA" id="ARBA00023004"/>
    </source>
</evidence>
<evidence type="ECO:0000256" key="1">
    <source>
        <dbReference type="ARBA" id="ARBA00022448"/>
    </source>
</evidence>
<feature type="chain" id="PRO_5013253726" evidence="7">
    <location>
        <begin position="21"/>
        <end position="149"/>
    </location>
</feature>
<dbReference type="Proteomes" id="UP000193963">
    <property type="component" value="Unassembled WGS sequence"/>
</dbReference>
<keyword evidence="10" id="KW-1185">Reference proteome</keyword>
<dbReference type="SUPFAM" id="SSF46626">
    <property type="entry name" value="Cytochrome c"/>
    <property type="match status" value="1"/>
</dbReference>
<feature type="signal peptide" evidence="7">
    <location>
        <begin position="1"/>
        <end position="20"/>
    </location>
</feature>
<keyword evidence="4" id="KW-0249">Electron transport</keyword>
<dbReference type="RefSeq" id="WP_085887362.1">
    <property type="nucleotide sequence ID" value="NZ_FWFN01000003.1"/>
</dbReference>
<dbReference type="EMBL" id="FWFN01000003">
    <property type="protein sequence ID" value="SLN35140.1"/>
    <property type="molecule type" value="Genomic_DNA"/>
</dbReference>
<name>A0A1X6YY68_9RHOB</name>
<reference evidence="9 10" key="1">
    <citation type="submission" date="2017-03" db="EMBL/GenBank/DDBJ databases">
        <authorList>
            <person name="Afonso C.L."/>
            <person name="Miller P.J."/>
            <person name="Scott M.A."/>
            <person name="Spackman E."/>
            <person name="Goraichik I."/>
            <person name="Dimitrov K.M."/>
            <person name="Suarez D.L."/>
            <person name="Swayne D.E."/>
        </authorList>
    </citation>
    <scope>NUCLEOTIDE SEQUENCE [LARGE SCALE GENOMIC DNA]</scope>
    <source>
        <strain evidence="9 10">CECT 7751</strain>
    </source>
</reference>
<dbReference type="GO" id="GO:0046872">
    <property type="term" value="F:metal ion binding"/>
    <property type="evidence" value="ECO:0007669"/>
    <property type="project" value="UniProtKB-KW"/>
</dbReference>
<keyword evidence="2 6" id="KW-0349">Heme</keyword>
<keyword evidence="5 6" id="KW-0408">Iron</keyword>